<name>A0ABR1ITW4_9AGAR</name>
<accession>A0ABR1ITW4</accession>
<feature type="region of interest" description="Disordered" evidence="1">
    <location>
        <begin position="68"/>
        <end position="89"/>
    </location>
</feature>
<dbReference type="Proteomes" id="UP001498398">
    <property type="component" value="Unassembled WGS sequence"/>
</dbReference>
<dbReference type="EMBL" id="JBANRG010000065">
    <property type="protein sequence ID" value="KAK7441009.1"/>
    <property type="molecule type" value="Genomic_DNA"/>
</dbReference>
<evidence type="ECO:0000313" key="2">
    <source>
        <dbReference type="EMBL" id="KAK7441009.1"/>
    </source>
</evidence>
<organism evidence="2 3">
    <name type="scientific">Marasmiellus scandens</name>
    <dbReference type="NCBI Taxonomy" id="2682957"/>
    <lineage>
        <taxon>Eukaryota</taxon>
        <taxon>Fungi</taxon>
        <taxon>Dikarya</taxon>
        <taxon>Basidiomycota</taxon>
        <taxon>Agaricomycotina</taxon>
        <taxon>Agaricomycetes</taxon>
        <taxon>Agaricomycetidae</taxon>
        <taxon>Agaricales</taxon>
        <taxon>Marasmiineae</taxon>
        <taxon>Omphalotaceae</taxon>
        <taxon>Marasmiellus</taxon>
    </lineage>
</organism>
<proteinExistence type="predicted"/>
<comment type="caution">
    <text evidence="2">The sequence shown here is derived from an EMBL/GenBank/DDBJ whole genome shotgun (WGS) entry which is preliminary data.</text>
</comment>
<protein>
    <submittedName>
        <fullName evidence="2">Uncharacterized protein</fullName>
    </submittedName>
</protein>
<gene>
    <name evidence="2" type="ORF">VKT23_016790</name>
</gene>
<evidence type="ECO:0000256" key="1">
    <source>
        <dbReference type="SAM" id="MobiDB-lite"/>
    </source>
</evidence>
<keyword evidence="3" id="KW-1185">Reference proteome</keyword>
<feature type="compositionally biased region" description="Acidic residues" evidence="1">
    <location>
        <begin position="74"/>
        <end position="83"/>
    </location>
</feature>
<reference evidence="2 3" key="1">
    <citation type="submission" date="2024-01" db="EMBL/GenBank/DDBJ databases">
        <title>A draft genome for the cacao thread blight pathogen Marasmiellus scandens.</title>
        <authorList>
            <person name="Baruah I.K."/>
            <person name="Leung J."/>
            <person name="Bukari Y."/>
            <person name="Amoako-Attah I."/>
            <person name="Meinhardt L.W."/>
            <person name="Bailey B.A."/>
            <person name="Cohen S.P."/>
        </authorList>
    </citation>
    <scope>NUCLEOTIDE SEQUENCE [LARGE SCALE GENOMIC DNA]</scope>
    <source>
        <strain evidence="2 3">GH-19</strain>
    </source>
</reference>
<evidence type="ECO:0000313" key="3">
    <source>
        <dbReference type="Proteomes" id="UP001498398"/>
    </source>
</evidence>
<sequence length="244" mass="27780">MDDELVNLADLGPEDFTPEAFQRTIDRVHALVRDTARERGWDTEKTDVERMWERFDLQVKRIGDERGWNARSDTEDEEGDDGNDNNSWNPHFRTVAHWDPQKSDQNLFIEKGVTNNFECSPEQVAQNTFYTQPVTTNDFPPGTVPLKHCISCFQGASQPVTGREVSDSSKQFLQSYGNPDLCDPCMNFLVACDGKWSIEHRGDVICCAEGQPLLLHLVYSYHFVVRPTAIDLRSSIVLTVLPEL</sequence>